<comment type="caution">
    <text evidence="4">The sequence shown here is derived from an EMBL/GenBank/DDBJ whole genome shotgun (WGS) entry which is preliminary data.</text>
</comment>
<evidence type="ECO:0000256" key="1">
    <source>
        <dbReference type="ARBA" id="ARBA00004167"/>
    </source>
</evidence>
<dbReference type="RefSeq" id="WP_109673903.1">
    <property type="nucleotide sequence ID" value="NZ_QGDT01000003.1"/>
</dbReference>
<organism evidence="4 5">
    <name type="scientific">Dyadobacter jejuensis</name>
    <dbReference type="NCBI Taxonomy" id="1082580"/>
    <lineage>
        <taxon>Bacteria</taxon>
        <taxon>Pseudomonadati</taxon>
        <taxon>Bacteroidota</taxon>
        <taxon>Cytophagia</taxon>
        <taxon>Cytophagales</taxon>
        <taxon>Spirosomataceae</taxon>
        <taxon>Dyadobacter</taxon>
    </lineage>
</organism>
<dbReference type="OrthoDB" id="1997677at2"/>
<name>A0A316AN75_9BACT</name>
<evidence type="ECO:0000313" key="5">
    <source>
        <dbReference type="Proteomes" id="UP000245880"/>
    </source>
</evidence>
<protein>
    <submittedName>
        <fullName evidence="4">Glycosyl transferase family 92</fullName>
    </submittedName>
</protein>
<accession>A0A316AN75</accession>
<dbReference type="AlphaFoldDB" id="A0A316AN75"/>
<gene>
    <name evidence="4" type="ORF">CLV98_103365</name>
</gene>
<comment type="subcellular location">
    <subcellularLocation>
        <location evidence="1">Membrane</location>
        <topology evidence="1">Single-pass membrane protein</topology>
    </subcellularLocation>
</comment>
<sequence>MKKIKWKLPHITDTLLGRIFLKKRHQVGICCIIKDENQYLEEWMRYHLQIGVTHFFIYDNESTVSVRDTLARLDLLTYATVIDFPGKSQQVPAYAHCLEHFGFWCRWLAFID</sequence>
<dbReference type="GO" id="GO:0005737">
    <property type="term" value="C:cytoplasm"/>
    <property type="evidence" value="ECO:0007669"/>
    <property type="project" value="TreeGrafter"/>
</dbReference>
<dbReference type="PANTHER" id="PTHR21461">
    <property type="entry name" value="GLYCOSYLTRANSFERASE FAMILY 92 PROTEIN"/>
    <property type="match status" value="1"/>
</dbReference>
<evidence type="ECO:0000256" key="3">
    <source>
        <dbReference type="ARBA" id="ARBA00022989"/>
    </source>
</evidence>
<evidence type="ECO:0000256" key="2">
    <source>
        <dbReference type="ARBA" id="ARBA00022692"/>
    </source>
</evidence>
<evidence type="ECO:0000313" key="4">
    <source>
        <dbReference type="EMBL" id="PWJ58992.1"/>
    </source>
</evidence>
<keyword evidence="3" id="KW-1133">Transmembrane helix</keyword>
<dbReference type="GO" id="GO:0016020">
    <property type="term" value="C:membrane"/>
    <property type="evidence" value="ECO:0007669"/>
    <property type="project" value="UniProtKB-SubCell"/>
</dbReference>
<keyword evidence="4" id="KW-0808">Transferase</keyword>
<dbReference type="Pfam" id="PF13704">
    <property type="entry name" value="Glyco_tranf_2_4"/>
    <property type="match status" value="1"/>
</dbReference>
<dbReference type="EMBL" id="QGDT01000003">
    <property type="protein sequence ID" value="PWJ58992.1"/>
    <property type="molecule type" value="Genomic_DNA"/>
</dbReference>
<dbReference type="GO" id="GO:0016757">
    <property type="term" value="F:glycosyltransferase activity"/>
    <property type="evidence" value="ECO:0007669"/>
    <property type="project" value="TreeGrafter"/>
</dbReference>
<keyword evidence="3" id="KW-0472">Membrane</keyword>
<proteinExistence type="predicted"/>
<reference evidence="4 5" key="1">
    <citation type="submission" date="2018-03" db="EMBL/GenBank/DDBJ databases">
        <title>Genomic Encyclopedia of Archaeal and Bacterial Type Strains, Phase II (KMG-II): from individual species to whole genera.</title>
        <authorList>
            <person name="Goeker M."/>
        </authorList>
    </citation>
    <scope>NUCLEOTIDE SEQUENCE [LARGE SCALE GENOMIC DNA]</scope>
    <source>
        <strain evidence="4 5">DSM 100346</strain>
    </source>
</reference>
<keyword evidence="2" id="KW-0812">Transmembrane</keyword>
<dbReference type="Proteomes" id="UP000245880">
    <property type="component" value="Unassembled WGS sequence"/>
</dbReference>
<keyword evidence="5" id="KW-1185">Reference proteome</keyword>
<dbReference type="PANTHER" id="PTHR21461:SF69">
    <property type="entry name" value="GLYCOSYLTRANSFERASE FAMILY 92 PROTEIN"/>
    <property type="match status" value="1"/>
</dbReference>